<feature type="non-terminal residue" evidence="1">
    <location>
        <position position="99"/>
    </location>
</feature>
<proteinExistence type="predicted"/>
<keyword evidence="2" id="KW-1185">Reference proteome</keyword>
<gene>
    <name evidence="1" type="ORF">IPOD504_LOCUS14490</name>
</gene>
<evidence type="ECO:0000313" key="2">
    <source>
        <dbReference type="Proteomes" id="UP000837857"/>
    </source>
</evidence>
<reference evidence="1" key="1">
    <citation type="submission" date="2022-03" db="EMBL/GenBank/DDBJ databases">
        <authorList>
            <person name="Martin H S."/>
        </authorList>
    </citation>
    <scope>NUCLEOTIDE SEQUENCE</scope>
</reference>
<dbReference type="EMBL" id="OW152817">
    <property type="protein sequence ID" value="CAH2068674.1"/>
    <property type="molecule type" value="Genomic_DNA"/>
</dbReference>
<organism evidence="1 2">
    <name type="scientific">Iphiclides podalirius</name>
    <name type="common">scarce swallowtail</name>
    <dbReference type="NCBI Taxonomy" id="110791"/>
    <lineage>
        <taxon>Eukaryota</taxon>
        <taxon>Metazoa</taxon>
        <taxon>Ecdysozoa</taxon>
        <taxon>Arthropoda</taxon>
        <taxon>Hexapoda</taxon>
        <taxon>Insecta</taxon>
        <taxon>Pterygota</taxon>
        <taxon>Neoptera</taxon>
        <taxon>Endopterygota</taxon>
        <taxon>Lepidoptera</taxon>
        <taxon>Glossata</taxon>
        <taxon>Ditrysia</taxon>
        <taxon>Papilionoidea</taxon>
        <taxon>Papilionidae</taxon>
        <taxon>Papilioninae</taxon>
        <taxon>Iphiclides</taxon>
    </lineage>
</organism>
<evidence type="ECO:0000313" key="1">
    <source>
        <dbReference type="EMBL" id="CAH2068674.1"/>
    </source>
</evidence>
<protein>
    <submittedName>
        <fullName evidence="1">Uncharacterized protein</fullName>
    </submittedName>
</protein>
<sequence>MEPAAVGPGPLWPRMLIVSPKRPQLWGLLANSCRGAPAARRPALLDNRASVRHAPVTMIMTRAFVGIGRDRRDRPRVGNSIGCPEAWAYRGGGVRPDIR</sequence>
<name>A0ABN8J073_9NEOP</name>
<dbReference type="Proteomes" id="UP000837857">
    <property type="component" value="Chromosome 5"/>
</dbReference>
<accession>A0ABN8J073</accession>